<feature type="region of interest" description="Disordered" evidence="1">
    <location>
        <begin position="58"/>
        <end position="81"/>
    </location>
</feature>
<evidence type="ECO:0000313" key="2">
    <source>
        <dbReference type="EMBL" id="GFO25916.1"/>
    </source>
</evidence>
<dbReference type="AlphaFoldDB" id="A0AAV4BRN8"/>
<proteinExistence type="predicted"/>
<sequence length="81" mass="9076">MDASSLSRSQRMVLMALQKTTQIADAEAKPSPSKFPAHDIDPEDLFDLYTLNFEDPDYESSTSDFSNDEAVTEDGYVRPLL</sequence>
<accession>A0AAV4BRN8</accession>
<gene>
    <name evidence="2" type="ORF">PoB_005242100</name>
</gene>
<keyword evidence="3" id="KW-1185">Reference proteome</keyword>
<dbReference type="Proteomes" id="UP000735302">
    <property type="component" value="Unassembled WGS sequence"/>
</dbReference>
<name>A0AAV4BRN8_9GAST</name>
<protein>
    <submittedName>
        <fullName evidence="2">Uncharacterized protein</fullName>
    </submittedName>
</protein>
<dbReference type="EMBL" id="BLXT01005777">
    <property type="protein sequence ID" value="GFO25916.1"/>
    <property type="molecule type" value="Genomic_DNA"/>
</dbReference>
<reference evidence="2 3" key="1">
    <citation type="journal article" date="2021" name="Elife">
        <title>Chloroplast acquisition without the gene transfer in kleptoplastic sea slugs, Plakobranchus ocellatus.</title>
        <authorList>
            <person name="Maeda T."/>
            <person name="Takahashi S."/>
            <person name="Yoshida T."/>
            <person name="Shimamura S."/>
            <person name="Takaki Y."/>
            <person name="Nagai Y."/>
            <person name="Toyoda A."/>
            <person name="Suzuki Y."/>
            <person name="Arimoto A."/>
            <person name="Ishii H."/>
            <person name="Satoh N."/>
            <person name="Nishiyama T."/>
            <person name="Hasebe M."/>
            <person name="Maruyama T."/>
            <person name="Minagawa J."/>
            <person name="Obokata J."/>
            <person name="Shigenobu S."/>
        </authorList>
    </citation>
    <scope>NUCLEOTIDE SEQUENCE [LARGE SCALE GENOMIC DNA]</scope>
</reference>
<comment type="caution">
    <text evidence="2">The sequence shown here is derived from an EMBL/GenBank/DDBJ whole genome shotgun (WGS) entry which is preliminary data.</text>
</comment>
<evidence type="ECO:0000313" key="3">
    <source>
        <dbReference type="Proteomes" id="UP000735302"/>
    </source>
</evidence>
<organism evidence="2 3">
    <name type="scientific">Plakobranchus ocellatus</name>
    <dbReference type="NCBI Taxonomy" id="259542"/>
    <lineage>
        <taxon>Eukaryota</taxon>
        <taxon>Metazoa</taxon>
        <taxon>Spiralia</taxon>
        <taxon>Lophotrochozoa</taxon>
        <taxon>Mollusca</taxon>
        <taxon>Gastropoda</taxon>
        <taxon>Heterobranchia</taxon>
        <taxon>Euthyneura</taxon>
        <taxon>Panpulmonata</taxon>
        <taxon>Sacoglossa</taxon>
        <taxon>Placobranchoidea</taxon>
        <taxon>Plakobranchidae</taxon>
        <taxon>Plakobranchus</taxon>
    </lineage>
</organism>
<evidence type="ECO:0000256" key="1">
    <source>
        <dbReference type="SAM" id="MobiDB-lite"/>
    </source>
</evidence>